<evidence type="ECO:0000313" key="2">
    <source>
        <dbReference type="Proteomes" id="UP000177838"/>
    </source>
</evidence>
<evidence type="ECO:0008006" key="3">
    <source>
        <dbReference type="Google" id="ProtNLM"/>
    </source>
</evidence>
<dbReference type="AlphaFoldDB" id="A0A1G2QFZ6"/>
<evidence type="ECO:0000313" key="1">
    <source>
        <dbReference type="EMBL" id="OHA59540.1"/>
    </source>
</evidence>
<accession>A0A1G2QFZ6</accession>
<dbReference type="STRING" id="1802439.A2589_01610"/>
<name>A0A1G2QFZ6_9BACT</name>
<sequence length="132" mass="14105">MIKHQQGMIALLSVLVIGAVTLVLAVGVSLRSVGETEISLAEEFTNQAQALATACAEKALSSLRLDGTYAGGEEVNLGDESCIIEVVEAPTEFSRVVKTRATVGDYHQKVLIEVSEVRAPLQVTSWQEVASY</sequence>
<gene>
    <name evidence="1" type="ORF">A2589_01610</name>
</gene>
<organism evidence="1 2">
    <name type="scientific">Candidatus Vogelbacteria bacterium RIFOXYD1_FULL_46_19</name>
    <dbReference type="NCBI Taxonomy" id="1802439"/>
    <lineage>
        <taxon>Bacteria</taxon>
        <taxon>Candidatus Vogeliibacteriota</taxon>
    </lineage>
</organism>
<proteinExistence type="predicted"/>
<reference evidence="1 2" key="1">
    <citation type="journal article" date="2016" name="Nat. Commun.">
        <title>Thousands of microbial genomes shed light on interconnected biogeochemical processes in an aquifer system.</title>
        <authorList>
            <person name="Anantharaman K."/>
            <person name="Brown C.T."/>
            <person name="Hug L.A."/>
            <person name="Sharon I."/>
            <person name="Castelle C.J."/>
            <person name="Probst A.J."/>
            <person name="Thomas B.C."/>
            <person name="Singh A."/>
            <person name="Wilkins M.J."/>
            <person name="Karaoz U."/>
            <person name="Brodie E.L."/>
            <person name="Williams K.H."/>
            <person name="Hubbard S.S."/>
            <person name="Banfield J.F."/>
        </authorList>
    </citation>
    <scope>NUCLEOTIDE SEQUENCE [LARGE SCALE GENOMIC DNA]</scope>
</reference>
<comment type="caution">
    <text evidence="1">The sequence shown here is derived from an EMBL/GenBank/DDBJ whole genome shotgun (WGS) entry which is preliminary data.</text>
</comment>
<dbReference type="EMBL" id="MHTK01000006">
    <property type="protein sequence ID" value="OHA59540.1"/>
    <property type="molecule type" value="Genomic_DNA"/>
</dbReference>
<protein>
    <recommendedName>
        <fullName evidence="3">Type 4 fimbrial biogenesis protein PilX N-terminal domain-containing protein</fullName>
    </recommendedName>
</protein>
<dbReference type="Proteomes" id="UP000177838">
    <property type="component" value="Unassembled WGS sequence"/>
</dbReference>